<evidence type="ECO:0000259" key="2">
    <source>
        <dbReference type="PROSITE" id="PS51384"/>
    </source>
</evidence>
<name>A0A4Q7VER8_9BURK</name>
<dbReference type="PRINTS" id="PR00409">
    <property type="entry name" value="PHDIOXRDTASE"/>
</dbReference>
<dbReference type="InterPro" id="IPR012675">
    <property type="entry name" value="Beta-grasp_dom_sf"/>
</dbReference>
<dbReference type="AlphaFoldDB" id="A0A4Q7VER8"/>
<feature type="domain" description="FAD-binding FR-type" evidence="2">
    <location>
        <begin position="11"/>
        <end position="119"/>
    </location>
</feature>
<reference evidence="3 4" key="1">
    <citation type="submission" date="2019-02" db="EMBL/GenBank/DDBJ databases">
        <title>Genomic Encyclopedia of Type Strains, Phase IV (KMG-IV): sequencing the most valuable type-strain genomes for metagenomic binning, comparative biology and taxonomic classification.</title>
        <authorList>
            <person name="Goeker M."/>
        </authorList>
    </citation>
    <scope>NUCLEOTIDE SEQUENCE [LARGE SCALE GENOMIC DNA]</scope>
    <source>
        <strain evidence="3 4">DSM 23814</strain>
    </source>
</reference>
<dbReference type="InterPro" id="IPR017938">
    <property type="entry name" value="Riboflavin_synthase-like_b-brl"/>
</dbReference>
<comment type="caution">
    <text evidence="3">The sequence shown here is derived from an EMBL/GenBank/DDBJ whole genome shotgun (WGS) entry which is preliminary data.</text>
</comment>
<dbReference type="CDD" id="cd06185">
    <property type="entry name" value="PDR_like"/>
    <property type="match status" value="1"/>
</dbReference>
<dbReference type="Gene3D" id="3.40.50.80">
    <property type="entry name" value="Nucleotide-binding domain of ferredoxin-NADP reductase (FNR) module"/>
    <property type="match status" value="1"/>
</dbReference>
<protein>
    <submittedName>
        <fullName evidence="3">Vanillate O-demethylase ferredoxin subunit</fullName>
    </submittedName>
</protein>
<dbReference type="GO" id="GO:0051536">
    <property type="term" value="F:iron-sulfur cluster binding"/>
    <property type="evidence" value="ECO:0007669"/>
    <property type="project" value="InterPro"/>
</dbReference>
<evidence type="ECO:0000313" key="3">
    <source>
        <dbReference type="EMBL" id="RZT94767.1"/>
    </source>
</evidence>
<dbReference type="InterPro" id="IPR017927">
    <property type="entry name" value="FAD-bd_FR_type"/>
</dbReference>
<dbReference type="SUPFAM" id="SSF54292">
    <property type="entry name" value="2Fe-2S ferredoxin-like"/>
    <property type="match status" value="1"/>
</dbReference>
<dbReference type="Gene3D" id="2.40.30.10">
    <property type="entry name" value="Translation factors"/>
    <property type="match status" value="1"/>
</dbReference>
<dbReference type="EMBL" id="SHKO01000002">
    <property type="protein sequence ID" value="RZT94767.1"/>
    <property type="molecule type" value="Genomic_DNA"/>
</dbReference>
<dbReference type="PROSITE" id="PS51085">
    <property type="entry name" value="2FE2S_FER_2"/>
    <property type="match status" value="1"/>
</dbReference>
<gene>
    <name evidence="3" type="ORF">EV681_3193</name>
</gene>
<evidence type="ECO:0000259" key="1">
    <source>
        <dbReference type="PROSITE" id="PS51085"/>
    </source>
</evidence>
<dbReference type="SUPFAM" id="SSF52343">
    <property type="entry name" value="Ferredoxin reductase-like, C-terminal NADP-linked domain"/>
    <property type="match status" value="1"/>
</dbReference>
<dbReference type="InterPro" id="IPR001433">
    <property type="entry name" value="OxRdtase_FAD/NAD-bd"/>
</dbReference>
<dbReference type="SUPFAM" id="SSF63380">
    <property type="entry name" value="Riboflavin synthase domain-like"/>
    <property type="match status" value="1"/>
</dbReference>
<dbReference type="InterPro" id="IPR039261">
    <property type="entry name" value="FNR_nucleotide-bd"/>
</dbReference>
<keyword evidence="3" id="KW-0489">Methyltransferase</keyword>
<sequence>MTVMTRGKNTVETLQLRVKETENLTEQIRKIVLEHVDGLPLPAAKPGAHVRVHIGGAADDTRAYSLLMLNGNNDDQTHLQYEIAVKREDTGSGGSRYMHVLKVGDIVACDPPRNDFMLDPADQAAPVLLAGGIGITPIFAMAGSLWRDGRPFHLHYAGRDKSQMALLKELHTIAGDGLWIHLDQQDSQLDIKAIVQSMNADQHLYVCGPTGLLDAALAIAKEEGLPAARVHFELFSNSAAKADAGSFQVRLAQSGKIYVVPPGKSILEVLQEQGEDPLCDCCRGECGVCQVGVLEGEPDHRDYVLSDAEKAAGKLMQICVSRSKSEVLVLDL</sequence>
<keyword evidence="3" id="KW-0808">Transferase</keyword>
<dbReference type="Pfam" id="PF00175">
    <property type="entry name" value="NAD_binding_1"/>
    <property type="match status" value="1"/>
</dbReference>
<dbReference type="Pfam" id="PF00111">
    <property type="entry name" value="Fer2"/>
    <property type="match status" value="1"/>
</dbReference>
<dbReference type="GO" id="GO:0032259">
    <property type="term" value="P:methylation"/>
    <property type="evidence" value="ECO:0007669"/>
    <property type="project" value="UniProtKB-KW"/>
</dbReference>
<dbReference type="Gene3D" id="3.10.20.30">
    <property type="match status" value="1"/>
</dbReference>
<dbReference type="GO" id="GO:0016491">
    <property type="term" value="F:oxidoreductase activity"/>
    <property type="evidence" value="ECO:0007669"/>
    <property type="project" value="InterPro"/>
</dbReference>
<feature type="domain" description="2Fe-2S ferredoxin-type" evidence="1">
    <location>
        <begin position="247"/>
        <end position="332"/>
    </location>
</feature>
<proteinExistence type="predicted"/>
<accession>A0A4Q7VER8</accession>
<dbReference type="GO" id="GO:0008168">
    <property type="term" value="F:methyltransferase activity"/>
    <property type="evidence" value="ECO:0007669"/>
    <property type="project" value="UniProtKB-KW"/>
</dbReference>
<dbReference type="InterPro" id="IPR001041">
    <property type="entry name" value="2Fe-2S_ferredoxin-type"/>
</dbReference>
<dbReference type="PANTHER" id="PTHR47354">
    <property type="entry name" value="NADH OXIDOREDUCTASE HCR"/>
    <property type="match status" value="1"/>
</dbReference>
<dbReference type="PROSITE" id="PS51384">
    <property type="entry name" value="FAD_FR"/>
    <property type="match status" value="1"/>
</dbReference>
<dbReference type="PANTHER" id="PTHR47354:SF2">
    <property type="entry name" value="BLR2392 PROTEIN"/>
    <property type="match status" value="1"/>
</dbReference>
<evidence type="ECO:0000313" key="4">
    <source>
        <dbReference type="Proteomes" id="UP000293398"/>
    </source>
</evidence>
<dbReference type="Proteomes" id="UP000293398">
    <property type="component" value="Unassembled WGS sequence"/>
</dbReference>
<dbReference type="InterPro" id="IPR036010">
    <property type="entry name" value="2Fe-2S_ferredoxin-like_sf"/>
</dbReference>
<organism evidence="3 4">
    <name type="scientific">Advenella incenata</name>
    <dbReference type="NCBI Taxonomy" id="267800"/>
    <lineage>
        <taxon>Bacteria</taxon>
        <taxon>Pseudomonadati</taxon>
        <taxon>Pseudomonadota</taxon>
        <taxon>Betaproteobacteria</taxon>
        <taxon>Burkholderiales</taxon>
        <taxon>Alcaligenaceae</taxon>
    </lineage>
</organism>
<dbReference type="InterPro" id="IPR050415">
    <property type="entry name" value="MRET"/>
</dbReference>
<keyword evidence="4" id="KW-1185">Reference proteome</keyword>
<dbReference type="CDD" id="cd00207">
    <property type="entry name" value="fer2"/>
    <property type="match status" value="1"/>
</dbReference>